<feature type="region of interest" description="Disordered" evidence="1">
    <location>
        <begin position="1"/>
        <end position="41"/>
    </location>
</feature>
<evidence type="ECO:0000313" key="2">
    <source>
        <dbReference type="EMBL" id="KAE9389080.1"/>
    </source>
</evidence>
<dbReference type="AlphaFoldDB" id="A0A6A4GUQ9"/>
<evidence type="ECO:0000256" key="1">
    <source>
        <dbReference type="SAM" id="MobiDB-lite"/>
    </source>
</evidence>
<dbReference type="Proteomes" id="UP000799118">
    <property type="component" value="Unassembled WGS sequence"/>
</dbReference>
<organism evidence="2 3">
    <name type="scientific">Gymnopus androsaceus JB14</name>
    <dbReference type="NCBI Taxonomy" id="1447944"/>
    <lineage>
        <taxon>Eukaryota</taxon>
        <taxon>Fungi</taxon>
        <taxon>Dikarya</taxon>
        <taxon>Basidiomycota</taxon>
        <taxon>Agaricomycotina</taxon>
        <taxon>Agaricomycetes</taxon>
        <taxon>Agaricomycetidae</taxon>
        <taxon>Agaricales</taxon>
        <taxon>Marasmiineae</taxon>
        <taxon>Omphalotaceae</taxon>
        <taxon>Gymnopus</taxon>
    </lineage>
</organism>
<evidence type="ECO:0000313" key="3">
    <source>
        <dbReference type="Proteomes" id="UP000799118"/>
    </source>
</evidence>
<protein>
    <recommendedName>
        <fullName evidence="4">HTH CENPB-type domain-containing protein</fullName>
    </recommendedName>
</protein>
<gene>
    <name evidence="2" type="ORF">BT96DRAFT_761190</name>
</gene>
<sequence length="171" mass="19336">MPSELKKRAARTQTAPYAKKPRGPLIKNAPKTTAKKASDNRKQQLTLYDKLQILQYCSDNPDLVQERIIDYFAQRADSLGGMLIFSQPTLSRIIRDRELLEARVAENPTALSSKKARVVTEPEVERALYLWVRHLNIEKGELASGPMLLAKHAAFEDALDIPEERRLKGKG</sequence>
<keyword evidence="3" id="KW-1185">Reference proteome</keyword>
<accession>A0A6A4GUQ9</accession>
<dbReference type="EMBL" id="ML769713">
    <property type="protein sequence ID" value="KAE9389080.1"/>
    <property type="molecule type" value="Genomic_DNA"/>
</dbReference>
<proteinExistence type="predicted"/>
<dbReference type="Gene3D" id="1.10.10.60">
    <property type="entry name" value="Homeodomain-like"/>
    <property type="match status" value="1"/>
</dbReference>
<feature type="non-terminal residue" evidence="2">
    <location>
        <position position="171"/>
    </location>
</feature>
<reference evidence="2" key="1">
    <citation type="journal article" date="2019" name="Environ. Microbiol.">
        <title>Fungal ecological strategies reflected in gene transcription - a case study of two litter decomposers.</title>
        <authorList>
            <person name="Barbi F."/>
            <person name="Kohler A."/>
            <person name="Barry K."/>
            <person name="Baskaran P."/>
            <person name="Daum C."/>
            <person name="Fauchery L."/>
            <person name="Ihrmark K."/>
            <person name="Kuo A."/>
            <person name="LaButti K."/>
            <person name="Lipzen A."/>
            <person name="Morin E."/>
            <person name="Grigoriev I.V."/>
            <person name="Henrissat B."/>
            <person name="Lindahl B."/>
            <person name="Martin F."/>
        </authorList>
    </citation>
    <scope>NUCLEOTIDE SEQUENCE</scope>
    <source>
        <strain evidence="2">JB14</strain>
    </source>
</reference>
<dbReference type="OrthoDB" id="3054417at2759"/>
<name>A0A6A4GUQ9_9AGAR</name>
<evidence type="ECO:0008006" key="4">
    <source>
        <dbReference type="Google" id="ProtNLM"/>
    </source>
</evidence>